<evidence type="ECO:0000256" key="1">
    <source>
        <dbReference type="SAM" id="MobiDB-lite"/>
    </source>
</evidence>
<evidence type="ECO:0000256" key="2">
    <source>
        <dbReference type="SAM" id="Phobius"/>
    </source>
</evidence>
<accession>A0ABW0WCL1</accession>
<dbReference type="Proteomes" id="UP001596065">
    <property type="component" value="Unassembled WGS sequence"/>
</dbReference>
<feature type="compositionally biased region" description="Low complexity" evidence="1">
    <location>
        <begin position="191"/>
        <end position="204"/>
    </location>
</feature>
<protein>
    <submittedName>
        <fullName evidence="3">Uncharacterized protein</fullName>
    </submittedName>
</protein>
<keyword evidence="2" id="KW-0812">Transmembrane</keyword>
<evidence type="ECO:0000313" key="3">
    <source>
        <dbReference type="EMBL" id="MFC5654499.1"/>
    </source>
</evidence>
<sequence>MTRLARPAARLATGSVTVARSLGRRAAAWVARGRRADLTGWRAVLGCWLRIVLLAIGLYLLWRIVRALPALMWLFAGSWTVAAWRAGKTTAQAAVGADEEGAAEAAPVLDREAVRTLLLTLMGSGSGVHLRTVLAYLKRHPPTAALTADWTVTDLRVRLTALKVTVDRSVKVGGVPTWGVRRRDLDDPSPTTAQETSTEASTAA</sequence>
<gene>
    <name evidence="3" type="ORF">ACFP3J_03195</name>
</gene>
<keyword evidence="2" id="KW-1133">Transmembrane helix</keyword>
<reference evidence="4" key="1">
    <citation type="journal article" date="2019" name="Int. J. Syst. Evol. Microbiol.">
        <title>The Global Catalogue of Microorganisms (GCM) 10K type strain sequencing project: providing services to taxonomists for standard genome sequencing and annotation.</title>
        <authorList>
            <consortium name="The Broad Institute Genomics Platform"/>
            <consortium name="The Broad Institute Genome Sequencing Center for Infectious Disease"/>
            <person name="Wu L."/>
            <person name="Ma J."/>
        </authorList>
    </citation>
    <scope>NUCLEOTIDE SEQUENCE [LARGE SCALE GENOMIC DNA]</scope>
    <source>
        <strain evidence="4">KCTC 5701</strain>
    </source>
</reference>
<dbReference type="RefSeq" id="WP_344347269.1">
    <property type="nucleotide sequence ID" value="NZ_BAAASM010000009.1"/>
</dbReference>
<feature type="region of interest" description="Disordered" evidence="1">
    <location>
        <begin position="180"/>
        <end position="204"/>
    </location>
</feature>
<dbReference type="EMBL" id="JBHSOE010000003">
    <property type="protein sequence ID" value="MFC5654499.1"/>
    <property type="molecule type" value="Genomic_DNA"/>
</dbReference>
<keyword evidence="4" id="KW-1185">Reference proteome</keyword>
<evidence type="ECO:0000313" key="4">
    <source>
        <dbReference type="Proteomes" id="UP001596065"/>
    </source>
</evidence>
<feature type="transmembrane region" description="Helical" evidence="2">
    <location>
        <begin position="41"/>
        <end position="61"/>
    </location>
</feature>
<name>A0ABW0WCL1_STRNO</name>
<keyword evidence="2" id="KW-0472">Membrane</keyword>
<proteinExistence type="predicted"/>
<comment type="caution">
    <text evidence="3">The sequence shown here is derived from an EMBL/GenBank/DDBJ whole genome shotgun (WGS) entry which is preliminary data.</text>
</comment>
<organism evidence="3 4">
    <name type="scientific">Streptomyces nogalater</name>
    <dbReference type="NCBI Taxonomy" id="38314"/>
    <lineage>
        <taxon>Bacteria</taxon>
        <taxon>Bacillati</taxon>
        <taxon>Actinomycetota</taxon>
        <taxon>Actinomycetes</taxon>
        <taxon>Kitasatosporales</taxon>
        <taxon>Streptomycetaceae</taxon>
        <taxon>Streptomyces</taxon>
    </lineage>
</organism>